<keyword evidence="6" id="KW-1185">Reference proteome</keyword>
<evidence type="ECO:0000313" key="6">
    <source>
        <dbReference type="Proteomes" id="UP001500994"/>
    </source>
</evidence>
<name>A0ABN3T6Y4_9ACTN</name>
<keyword evidence="1" id="KW-0813">Transport</keyword>
<dbReference type="SUPFAM" id="SSF52540">
    <property type="entry name" value="P-loop containing nucleoside triphosphate hydrolases"/>
    <property type="match status" value="1"/>
</dbReference>
<dbReference type="InterPro" id="IPR017871">
    <property type="entry name" value="ABC_transporter-like_CS"/>
</dbReference>
<feature type="domain" description="ABC transporter" evidence="4">
    <location>
        <begin position="4"/>
        <end position="198"/>
    </location>
</feature>
<dbReference type="Proteomes" id="UP001500994">
    <property type="component" value="Unassembled WGS sequence"/>
</dbReference>
<dbReference type="PROSITE" id="PS50893">
    <property type="entry name" value="ABC_TRANSPORTER_2"/>
    <property type="match status" value="1"/>
</dbReference>
<proteinExistence type="predicted"/>
<dbReference type="PANTHER" id="PTHR43776">
    <property type="entry name" value="TRANSPORT ATP-BINDING PROTEIN"/>
    <property type="match status" value="1"/>
</dbReference>
<dbReference type="InterPro" id="IPR003439">
    <property type="entry name" value="ABC_transporter-like_ATP-bd"/>
</dbReference>
<dbReference type="PROSITE" id="PS00211">
    <property type="entry name" value="ABC_TRANSPORTER_1"/>
    <property type="match status" value="1"/>
</dbReference>
<evidence type="ECO:0000256" key="1">
    <source>
        <dbReference type="ARBA" id="ARBA00022448"/>
    </source>
</evidence>
<reference evidence="5 6" key="1">
    <citation type="journal article" date="2019" name="Int. J. Syst. Evol. Microbiol.">
        <title>The Global Catalogue of Microorganisms (GCM) 10K type strain sequencing project: providing services to taxonomists for standard genome sequencing and annotation.</title>
        <authorList>
            <consortium name="The Broad Institute Genomics Platform"/>
            <consortium name="The Broad Institute Genome Sequencing Center for Infectious Disease"/>
            <person name="Wu L."/>
            <person name="Ma J."/>
        </authorList>
    </citation>
    <scope>NUCLEOTIDE SEQUENCE [LARGE SCALE GENOMIC DNA]</scope>
    <source>
        <strain evidence="5 6">JCM 16374</strain>
    </source>
</reference>
<dbReference type="InterPro" id="IPR027417">
    <property type="entry name" value="P-loop_NTPase"/>
</dbReference>
<dbReference type="InterPro" id="IPR050319">
    <property type="entry name" value="ABC_transp_ATP-bind"/>
</dbReference>
<gene>
    <name evidence="5" type="ORF">GCM10009864_81830</name>
</gene>
<sequence length="202" mass="22244">MIGLKLALMADAWTSMTRGGPLPAHIRKRTREQQRSIQLIPQIRLGALNPTRTIGASLTRPLKLHKIVGPTHLPSRVHQLLEDVGLPAAFAERYPHELSGGQRQRASIARALATDPDLLLCDEITSALDPENTVAIMELLTYLRTERELNLLLVSHELELLTTYADSVHRLSEASCGVHVVWVGAVCAVKGFVVQARLQTVC</sequence>
<accession>A0ABN3T6Y4</accession>
<dbReference type="Pfam" id="PF00005">
    <property type="entry name" value="ABC_tran"/>
    <property type="match status" value="1"/>
</dbReference>
<keyword evidence="2" id="KW-0547">Nucleotide-binding</keyword>
<organism evidence="5 6">
    <name type="scientific">Streptomyces lunalinharesii</name>
    <dbReference type="NCBI Taxonomy" id="333384"/>
    <lineage>
        <taxon>Bacteria</taxon>
        <taxon>Bacillati</taxon>
        <taxon>Actinomycetota</taxon>
        <taxon>Actinomycetes</taxon>
        <taxon>Kitasatosporales</taxon>
        <taxon>Streptomycetaceae</taxon>
        <taxon>Streptomyces</taxon>
    </lineage>
</organism>
<comment type="caution">
    <text evidence="5">The sequence shown here is derived from an EMBL/GenBank/DDBJ whole genome shotgun (WGS) entry which is preliminary data.</text>
</comment>
<dbReference type="Gene3D" id="3.40.50.300">
    <property type="entry name" value="P-loop containing nucleotide triphosphate hydrolases"/>
    <property type="match status" value="1"/>
</dbReference>
<evidence type="ECO:0000259" key="4">
    <source>
        <dbReference type="PROSITE" id="PS50893"/>
    </source>
</evidence>
<evidence type="ECO:0000256" key="2">
    <source>
        <dbReference type="ARBA" id="ARBA00022741"/>
    </source>
</evidence>
<dbReference type="EMBL" id="BAAARK010000075">
    <property type="protein sequence ID" value="GAA2694632.1"/>
    <property type="molecule type" value="Genomic_DNA"/>
</dbReference>
<keyword evidence="3" id="KW-0067">ATP-binding</keyword>
<evidence type="ECO:0000256" key="3">
    <source>
        <dbReference type="ARBA" id="ARBA00022840"/>
    </source>
</evidence>
<protein>
    <recommendedName>
        <fullName evidence="4">ABC transporter domain-containing protein</fullName>
    </recommendedName>
</protein>
<evidence type="ECO:0000313" key="5">
    <source>
        <dbReference type="EMBL" id="GAA2694632.1"/>
    </source>
</evidence>